<feature type="domain" description="Methyltransferase type 11" evidence="4">
    <location>
        <begin position="45"/>
        <end position="129"/>
    </location>
</feature>
<dbReference type="CDD" id="cd02440">
    <property type="entry name" value="AdoMet_MTases"/>
    <property type="match status" value="1"/>
</dbReference>
<keyword evidence="2 5" id="KW-0489">Methyltransferase</keyword>
<evidence type="ECO:0000256" key="1">
    <source>
        <dbReference type="ARBA" id="ARBA00008361"/>
    </source>
</evidence>
<evidence type="ECO:0000256" key="3">
    <source>
        <dbReference type="ARBA" id="ARBA00022679"/>
    </source>
</evidence>
<dbReference type="SUPFAM" id="SSF53335">
    <property type="entry name" value="S-adenosyl-L-methionine-dependent methyltransferases"/>
    <property type="match status" value="1"/>
</dbReference>
<gene>
    <name evidence="5" type="ORF">FPY71_07630</name>
</gene>
<keyword evidence="3 5" id="KW-0808">Transferase</keyword>
<accession>A0A5B0DX93</accession>
<dbReference type="PANTHER" id="PTHR44942:SF4">
    <property type="entry name" value="METHYLTRANSFERASE TYPE 11 DOMAIN-CONTAINING PROTEIN"/>
    <property type="match status" value="1"/>
</dbReference>
<comment type="similarity">
    <text evidence="1">Belongs to the methyltransferase superfamily.</text>
</comment>
<dbReference type="PANTHER" id="PTHR44942">
    <property type="entry name" value="METHYLTRANSF_11 DOMAIN-CONTAINING PROTEIN"/>
    <property type="match status" value="1"/>
</dbReference>
<dbReference type="InterPro" id="IPR029063">
    <property type="entry name" value="SAM-dependent_MTases_sf"/>
</dbReference>
<dbReference type="Pfam" id="PF08241">
    <property type="entry name" value="Methyltransf_11"/>
    <property type="match status" value="1"/>
</dbReference>
<evidence type="ECO:0000259" key="4">
    <source>
        <dbReference type="Pfam" id="PF08241"/>
    </source>
</evidence>
<evidence type="ECO:0000313" key="6">
    <source>
        <dbReference type="Proteomes" id="UP000324738"/>
    </source>
</evidence>
<dbReference type="RefSeq" id="WP_149299304.1">
    <property type="nucleotide sequence ID" value="NZ_VTWH01000002.1"/>
</dbReference>
<reference evidence="5 6" key="1">
    <citation type="submission" date="2019-08" db="EMBL/GenBank/DDBJ databases">
        <title>Aureimonas fodiniaquatilis sp. nov., isolated from a coal mine wastewater.</title>
        <authorList>
            <person name="Kim W."/>
        </authorList>
    </citation>
    <scope>NUCLEOTIDE SEQUENCE [LARGE SCALE GENOMIC DNA]</scope>
    <source>
        <strain evidence="5 6">CAU 1482</strain>
    </source>
</reference>
<dbReference type="Gene3D" id="3.40.50.150">
    <property type="entry name" value="Vaccinia Virus protein VP39"/>
    <property type="match status" value="1"/>
</dbReference>
<evidence type="ECO:0000313" key="5">
    <source>
        <dbReference type="EMBL" id="KAA0970381.1"/>
    </source>
</evidence>
<keyword evidence="6" id="KW-1185">Reference proteome</keyword>
<dbReference type="EMBL" id="VTWH01000002">
    <property type="protein sequence ID" value="KAA0970381.1"/>
    <property type="molecule type" value="Genomic_DNA"/>
</dbReference>
<dbReference type="GO" id="GO:0008757">
    <property type="term" value="F:S-adenosylmethionine-dependent methyltransferase activity"/>
    <property type="evidence" value="ECO:0007669"/>
    <property type="project" value="InterPro"/>
</dbReference>
<dbReference type="InterPro" id="IPR013216">
    <property type="entry name" value="Methyltransf_11"/>
</dbReference>
<dbReference type="OrthoDB" id="9797252at2"/>
<organism evidence="5 6">
    <name type="scientific">Aureimonas fodinaquatilis</name>
    <dbReference type="NCBI Taxonomy" id="2565783"/>
    <lineage>
        <taxon>Bacteria</taxon>
        <taxon>Pseudomonadati</taxon>
        <taxon>Pseudomonadota</taxon>
        <taxon>Alphaproteobacteria</taxon>
        <taxon>Hyphomicrobiales</taxon>
        <taxon>Aurantimonadaceae</taxon>
        <taxon>Aureimonas</taxon>
    </lineage>
</organism>
<dbReference type="InterPro" id="IPR051052">
    <property type="entry name" value="Diverse_substrate_MTase"/>
</dbReference>
<dbReference type="AlphaFoldDB" id="A0A5B0DX93"/>
<evidence type="ECO:0000256" key="2">
    <source>
        <dbReference type="ARBA" id="ARBA00022603"/>
    </source>
</evidence>
<dbReference type="GO" id="GO:0032259">
    <property type="term" value="P:methylation"/>
    <property type="evidence" value="ECO:0007669"/>
    <property type="project" value="UniProtKB-KW"/>
</dbReference>
<dbReference type="Proteomes" id="UP000324738">
    <property type="component" value="Unassembled WGS sequence"/>
</dbReference>
<sequence>MSNNPGSPKNWFESGGKDYARFRPDYPAQLAEFLADTAPSRSCAVDVGCGSGQLTTLLAQHFDRVIGCDPSADQLDSAPSHPNVEYVCASAENLPLKDRSVSLIVAAQAAHWFNLPHFYKEVSRIGVKDAALALVSYGVLQPGEELQDRFRRFYHDEAGPYWSPERSLVDSGYRDMQFPFKETQPPRMDIRLAWNLNDFLGYISTWSAVRNARNAGREDIVLAFGKDVASLWGDPATTRSMFWPINMRVGTLGA</sequence>
<proteinExistence type="inferred from homology"/>
<protein>
    <submittedName>
        <fullName evidence="5">Class I SAM-dependent methyltransferase</fullName>
    </submittedName>
</protein>
<comment type="caution">
    <text evidence="5">The sequence shown here is derived from an EMBL/GenBank/DDBJ whole genome shotgun (WGS) entry which is preliminary data.</text>
</comment>
<name>A0A5B0DX93_9HYPH</name>